<evidence type="ECO:0000256" key="2">
    <source>
        <dbReference type="ARBA" id="ARBA00022630"/>
    </source>
</evidence>
<dbReference type="GO" id="GO:0004499">
    <property type="term" value="F:N,N-dimethylaniline monooxygenase activity"/>
    <property type="evidence" value="ECO:0007669"/>
    <property type="project" value="InterPro"/>
</dbReference>
<dbReference type="RefSeq" id="XP_026611146.1">
    <property type="nucleotide sequence ID" value="XM_026758366.1"/>
</dbReference>
<dbReference type="InterPro" id="IPR050346">
    <property type="entry name" value="FMO-like"/>
</dbReference>
<keyword evidence="4" id="KW-0521">NADP</keyword>
<dbReference type="Gene3D" id="3.50.50.60">
    <property type="entry name" value="FAD/NAD(P)-binding domain"/>
    <property type="match status" value="1"/>
</dbReference>
<keyword evidence="6" id="KW-1133">Transmembrane helix</keyword>
<keyword evidence="5" id="KW-0560">Oxidoreductase</keyword>
<dbReference type="Pfam" id="PF00743">
    <property type="entry name" value="FMO-like"/>
    <property type="match status" value="2"/>
</dbReference>
<dbReference type="OrthoDB" id="66881at2759"/>
<comment type="similarity">
    <text evidence="1">Belongs to the FMO family.</text>
</comment>
<dbReference type="Proteomes" id="UP000215305">
    <property type="component" value="Unassembled WGS sequence"/>
</dbReference>
<keyword evidence="8" id="KW-1185">Reference proteome</keyword>
<organism evidence="7 8">
    <name type="scientific">Aspergillus thermomutatus</name>
    <name type="common">Neosartorya pseudofischeri</name>
    <dbReference type="NCBI Taxonomy" id="41047"/>
    <lineage>
        <taxon>Eukaryota</taxon>
        <taxon>Fungi</taxon>
        <taxon>Dikarya</taxon>
        <taxon>Ascomycota</taxon>
        <taxon>Pezizomycotina</taxon>
        <taxon>Eurotiomycetes</taxon>
        <taxon>Eurotiomycetidae</taxon>
        <taxon>Eurotiales</taxon>
        <taxon>Aspergillaceae</taxon>
        <taxon>Aspergillus</taxon>
        <taxon>Aspergillus subgen. Fumigati</taxon>
    </lineage>
</organism>
<name>A0A397G5X6_ASPTH</name>
<evidence type="ECO:0000256" key="4">
    <source>
        <dbReference type="ARBA" id="ARBA00022857"/>
    </source>
</evidence>
<evidence type="ECO:0000256" key="1">
    <source>
        <dbReference type="ARBA" id="ARBA00009183"/>
    </source>
</evidence>
<keyword evidence="3" id="KW-0274">FAD</keyword>
<evidence type="ECO:0008006" key="9">
    <source>
        <dbReference type="Google" id="ProtNLM"/>
    </source>
</evidence>
<dbReference type="PRINTS" id="PR00370">
    <property type="entry name" value="FMOXYGENASE"/>
</dbReference>
<evidence type="ECO:0000313" key="7">
    <source>
        <dbReference type="EMBL" id="RHZ46422.1"/>
    </source>
</evidence>
<dbReference type="InterPro" id="IPR020946">
    <property type="entry name" value="Flavin_mOase-like"/>
</dbReference>
<dbReference type="AlphaFoldDB" id="A0A397G5X6"/>
<keyword evidence="6" id="KW-0472">Membrane</keyword>
<accession>A0A397G5X6</accession>
<protein>
    <recommendedName>
        <fullName evidence="9">FAD/NAD(P)-binding domain-containing protein</fullName>
    </recommendedName>
</protein>
<dbReference type="STRING" id="41047.A0A397G5X6"/>
<evidence type="ECO:0000313" key="8">
    <source>
        <dbReference type="Proteomes" id="UP000215305"/>
    </source>
</evidence>
<proteinExistence type="inferred from homology"/>
<comment type="caution">
    <text evidence="7">The sequence shown here is derived from an EMBL/GenBank/DDBJ whole genome shotgun (WGS) entry which is preliminary data.</text>
</comment>
<evidence type="ECO:0000256" key="3">
    <source>
        <dbReference type="ARBA" id="ARBA00022827"/>
    </source>
</evidence>
<dbReference type="PIRSF" id="PIRSF000332">
    <property type="entry name" value="FMO"/>
    <property type="match status" value="1"/>
</dbReference>
<dbReference type="GO" id="GO:0050660">
    <property type="term" value="F:flavin adenine dinucleotide binding"/>
    <property type="evidence" value="ECO:0007669"/>
    <property type="project" value="InterPro"/>
</dbReference>
<dbReference type="GO" id="GO:0050661">
    <property type="term" value="F:NADP binding"/>
    <property type="evidence" value="ECO:0007669"/>
    <property type="project" value="InterPro"/>
</dbReference>
<keyword evidence="2" id="KW-0285">Flavoprotein</keyword>
<feature type="transmembrane region" description="Helical" evidence="6">
    <location>
        <begin position="546"/>
        <end position="565"/>
    </location>
</feature>
<dbReference type="VEuPathDB" id="FungiDB:CDV56_104747"/>
<dbReference type="SUPFAM" id="SSF51905">
    <property type="entry name" value="FAD/NAD(P)-binding domain"/>
    <property type="match status" value="2"/>
</dbReference>
<sequence>MRVAVVGGGPSGLVVLKYLTTVHNFQPVDPIEAQLFEAEDSVGGTFTYRTYEDAELVSSTELTAFSDFRCNGGPDYLPALSYIKYLNDYCTRFNLWPHIKLSTCVTRVQRRQGGGHTVTFTSKDGETGLWECDAVAICSGLHVRPNIPDIDGLENVPVIFHSSKYKKREQLGNGNVLILGTGETAMDIAYFSVTSDKTKSTTISHRDGFVIATKRTPGVTLFGRGGSGLKDNGVPSDVSTPTLFALSCIHPRVRNSDYWNVIQKAVVKTVWWLMTGTTLGYNQWVGTLPDQDFGKFRFFYTKSSRAMPYISAPYRSRNMLQRIRSAIIESPVPDTAGKRIDLAPWPEYIDPKGVVHFRRTNRPESKMFENSSYKPDVVVLATGYTQQFPFIDDSYPLPDEADVRGIWKTGDETVGFIGFVRPSFGAIPPLAEMQSQLWVLSLINKIPKPLGPARNYLLENNPSCRIQYGVEHDAYAYQLACDVGGAASFLEALSRGWRVWVVWALGACPNTKFRLVGPWKWGGAEEVIKTELFATVKRRGNIFGRILELVVLFVMTVPATLLLYLTDGISVICEGVKSLST</sequence>
<gene>
    <name evidence="7" type="ORF">CDV56_104747</name>
</gene>
<evidence type="ECO:0000256" key="5">
    <source>
        <dbReference type="ARBA" id="ARBA00023002"/>
    </source>
</evidence>
<dbReference type="InterPro" id="IPR036188">
    <property type="entry name" value="FAD/NAD-bd_sf"/>
</dbReference>
<dbReference type="InterPro" id="IPR000960">
    <property type="entry name" value="Flavin_mOase"/>
</dbReference>
<reference evidence="7" key="1">
    <citation type="submission" date="2018-08" db="EMBL/GenBank/DDBJ databases">
        <title>Draft genome sequence of azole-resistant Aspergillus thermomutatus (Neosartorya pseudofischeri) strain HMR AF 39, isolated from a human nasal aspirate.</title>
        <authorList>
            <person name="Parent-Michaud M."/>
            <person name="Dufresne P.J."/>
            <person name="Fournier E."/>
            <person name="Martineau C."/>
            <person name="Moreira S."/>
            <person name="Perkins V."/>
            <person name="De Repentigny L."/>
            <person name="Dufresne S.F."/>
        </authorList>
    </citation>
    <scope>NUCLEOTIDE SEQUENCE [LARGE SCALE GENOMIC DNA]</scope>
    <source>
        <strain evidence="7">HMR AF 39</strain>
    </source>
</reference>
<evidence type="ECO:0000256" key="6">
    <source>
        <dbReference type="SAM" id="Phobius"/>
    </source>
</evidence>
<dbReference type="GeneID" id="38126721"/>
<dbReference type="EMBL" id="NKHU02000251">
    <property type="protein sequence ID" value="RHZ46422.1"/>
    <property type="molecule type" value="Genomic_DNA"/>
</dbReference>
<dbReference type="PANTHER" id="PTHR23023">
    <property type="entry name" value="DIMETHYLANILINE MONOOXYGENASE"/>
    <property type="match status" value="1"/>
</dbReference>
<keyword evidence="6" id="KW-0812">Transmembrane</keyword>